<organism evidence="2 3">
    <name type="scientific">Knoellia remsis</name>
    <dbReference type="NCBI Taxonomy" id="407159"/>
    <lineage>
        <taxon>Bacteria</taxon>
        <taxon>Bacillati</taxon>
        <taxon>Actinomycetota</taxon>
        <taxon>Actinomycetes</taxon>
        <taxon>Micrococcales</taxon>
        <taxon>Intrasporangiaceae</taxon>
        <taxon>Knoellia</taxon>
    </lineage>
</organism>
<evidence type="ECO:0008006" key="4">
    <source>
        <dbReference type="Google" id="ProtNLM"/>
    </source>
</evidence>
<proteinExistence type="predicted"/>
<evidence type="ECO:0000313" key="2">
    <source>
        <dbReference type="EMBL" id="PRY54026.1"/>
    </source>
</evidence>
<evidence type="ECO:0000256" key="1">
    <source>
        <dbReference type="SAM" id="MobiDB-lite"/>
    </source>
</evidence>
<protein>
    <recommendedName>
        <fullName evidence="4">Secreted protein</fullName>
    </recommendedName>
</protein>
<dbReference type="RefSeq" id="WP_106298585.1">
    <property type="nucleotide sequence ID" value="NZ_PVTI01000026.1"/>
</dbReference>
<dbReference type="Proteomes" id="UP000237822">
    <property type="component" value="Unassembled WGS sequence"/>
</dbReference>
<evidence type="ECO:0000313" key="3">
    <source>
        <dbReference type="Proteomes" id="UP000237822"/>
    </source>
</evidence>
<sequence>MSTPVRAVGFVAALAAVFALALGLGRLVGPVADRADAASSGGHDMSRMPGGPGEPTTAPSGAAGAGDHVPGGLQVSQGGFTFALSRTTFAPGAATPVSFTIEGRDGRPVTAYTPQHEKELHLIAVRRDFSGFQHVHPTRAADGTWSTRLDLTPGSWRLFADFAARGAEPLTLGADLVVSGDVQPAPVPGRDVRTASVDGYTVTLQGDVAPGADSELTLSVSKGGRPVTDLDPYLGAYGHLVALRTGDLAYLHVHPEGEPGDGTTRPGPDITFGTSVPSVGTYRLFLDFQHEGVVRTAEFVLTAGGASEPSAPTSSPTSSPEPTASGGSSDHQH</sequence>
<gene>
    <name evidence="2" type="ORF">BCF74_12640</name>
</gene>
<comment type="caution">
    <text evidence="2">The sequence shown here is derived from an EMBL/GenBank/DDBJ whole genome shotgun (WGS) entry which is preliminary data.</text>
</comment>
<dbReference type="OrthoDB" id="128043at2"/>
<dbReference type="EMBL" id="PVTI01000026">
    <property type="protein sequence ID" value="PRY54026.1"/>
    <property type="molecule type" value="Genomic_DNA"/>
</dbReference>
<feature type="compositionally biased region" description="Low complexity" evidence="1">
    <location>
        <begin position="54"/>
        <end position="66"/>
    </location>
</feature>
<feature type="region of interest" description="Disordered" evidence="1">
    <location>
        <begin position="304"/>
        <end position="333"/>
    </location>
</feature>
<keyword evidence="3" id="KW-1185">Reference proteome</keyword>
<accession>A0A2T0U7X7</accession>
<name>A0A2T0U7X7_9MICO</name>
<feature type="region of interest" description="Disordered" evidence="1">
    <location>
        <begin position="35"/>
        <end position="70"/>
    </location>
</feature>
<reference evidence="2 3" key="1">
    <citation type="submission" date="2018-03" db="EMBL/GenBank/DDBJ databases">
        <title>Genomic Encyclopedia of Archaeal and Bacterial Type Strains, Phase II (KMG-II): from individual species to whole genera.</title>
        <authorList>
            <person name="Goeker M."/>
        </authorList>
    </citation>
    <scope>NUCLEOTIDE SEQUENCE [LARGE SCALE GENOMIC DNA]</scope>
    <source>
        <strain evidence="2 3">ATCC BAA-1496</strain>
    </source>
</reference>
<dbReference type="AlphaFoldDB" id="A0A2T0U7X7"/>